<evidence type="ECO:0000256" key="1">
    <source>
        <dbReference type="SAM" id="MobiDB-lite"/>
    </source>
</evidence>
<comment type="caution">
    <text evidence="2">The sequence shown here is derived from an EMBL/GenBank/DDBJ whole genome shotgun (WGS) entry which is preliminary data.</text>
</comment>
<dbReference type="Proteomes" id="UP000735302">
    <property type="component" value="Unassembled WGS sequence"/>
</dbReference>
<feature type="compositionally biased region" description="Polar residues" evidence="1">
    <location>
        <begin position="339"/>
        <end position="349"/>
    </location>
</feature>
<organism evidence="2 3">
    <name type="scientific">Plakobranchus ocellatus</name>
    <dbReference type="NCBI Taxonomy" id="259542"/>
    <lineage>
        <taxon>Eukaryota</taxon>
        <taxon>Metazoa</taxon>
        <taxon>Spiralia</taxon>
        <taxon>Lophotrochozoa</taxon>
        <taxon>Mollusca</taxon>
        <taxon>Gastropoda</taxon>
        <taxon>Heterobranchia</taxon>
        <taxon>Euthyneura</taxon>
        <taxon>Panpulmonata</taxon>
        <taxon>Sacoglossa</taxon>
        <taxon>Placobranchoidea</taxon>
        <taxon>Plakobranchidae</taxon>
        <taxon>Plakobranchus</taxon>
    </lineage>
</organism>
<dbReference type="EMBL" id="BLXT01002563">
    <property type="protein sequence ID" value="GFN95866.1"/>
    <property type="molecule type" value="Genomic_DNA"/>
</dbReference>
<proteinExistence type="predicted"/>
<feature type="region of interest" description="Disordered" evidence="1">
    <location>
        <begin position="106"/>
        <end position="128"/>
    </location>
</feature>
<reference evidence="2 3" key="1">
    <citation type="journal article" date="2021" name="Elife">
        <title>Chloroplast acquisition without the gene transfer in kleptoplastic sea slugs, Plakobranchus ocellatus.</title>
        <authorList>
            <person name="Maeda T."/>
            <person name="Takahashi S."/>
            <person name="Yoshida T."/>
            <person name="Shimamura S."/>
            <person name="Takaki Y."/>
            <person name="Nagai Y."/>
            <person name="Toyoda A."/>
            <person name="Suzuki Y."/>
            <person name="Arimoto A."/>
            <person name="Ishii H."/>
            <person name="Satoh N."/>
            <person name="Nishiyama T."/>
            <person name="Hasebe M."/>
            <person name="Maruyama T."/>
            <person name="Minagawa J."/>
            <person name="Obokata J."/>
            <person name="Shigenobu S."/>
        </authorList>
    </citation>
    <scope>NUCLEOTIDE SEQUENCE [LARGE SCALE GENOMIC DNA]</scope>
</reference>
<keyword evidence="3" id="KW-1185">Reference proteome</keyword>
<feature type="compositionally biased region" description="Basic and acidic residues" evidence="1">
    <location>
        <begin position="820"/>
        <end position="830"/>
    </location>
</feature>
<feature type="compositionally biased region" description="Basic and acidic residues" evidence="1">
    <location>
        <begin position="112"/>
        <end position="128"/>
    </location>
</feature>
<feature type="region of interest" description="Disordered" evidence="1">
    <location>
        <begin position="761"/>
        <end position="876"/>
    </location>
</feature>
<accession>A0AAV3ZKS7</accession>
<feature type="compositionally biased region" description="Low complexity" evidence="1">
    <location>
        <begin position="796"/>
        <end position="811"/>
    </location>
</feature>
<evidence type="ECO:0000313" key="2">
    <source>
        <dbReference type="EMBL" id="GFN95866.1"/>
    </source>
</evidence>
<dbReference type="AlphaFoldDB" id="A0AAV3ZKS7"/>
<sequence>MKTLNSSRLLLVTSTTADNHQAAEPMGVTSFSRSFELAEASQSPALQCSYEGLPQTSLPPGLPLITNQNNLETSADHFYSSDSNVDDGGRSAIVSHGTTIFTNNNNVSSVSRSDDNNILRNGDPRKTKSMDFYRKQPSSFTHLNGEDEKESYGVSVNSTATTSRGIKRSFKLDKSADFNIFCDGNSGTENSKSLSLPTYFQSDNSKILNCDTSQGNKACVKYKHSNEQLSGKEVCRSELFDMFVFSKDTLPIKTRSSQSRYKYRRFVLDPIYHRNEFISSEPSRLSQLAPDGFRNLRNYSSDLMNRPLSSNKDLSSIHDYSRVFHSEPVQSKAKKHHPSLSTANTSIAHSKSEPRLRAWEHSIVGSNDDNVSQSESVKFDFFGSENIENLRQRSSKRRTLSQPVIFKNENETLESSKHDKKSFQTSNSDAKHAIVSQVPSFYQTKPYSSSYDNLHAKGVECLSANSPSSGGVLNEFGRPAASVNTLNDIGVNKPSLNLCEQRSVSEHIVCSSSKQSTHDVPLQCRSMYGSTEIFSVLDEVKPLLGGTLSVDKRHKRSKGHSVSDAGKNAVEVGPANIQLRVQCATDEEDSNEDTERVQEIFCSQTCTAAAGDACPDVNVHQNASSRRKRKFRRKGSLQLISNSFFPKSKNQGKMTKLCKQRKNYEAVETTKAFNVIVTAEKKLHSHNHNQQVHQVSSPSNNPTNIPSYCNQCHTHQHLIHLQRPQSFAYPTCSESILSYGNHNTWTAPSCSHKARGTRVTFSHLNGHGGSNESHPEDTGISRSQGLKTARAPKPYSSSNSLTSSNGCLSSSRPCHPAVQDLRRVPRDGTGSKHIPRCLSPNDKRRGEHTLVDDLEPPVSHGYPCRTKGLDPNRKPP</sequence>
<evidence type="ECO:0000313" key="3">
    <source>
        <dbReference type="Proteomes" id="UP000735302"/>
    </source>
</evidence>
<name>A0AAV3ZKS7_9GAST</name>
<gene>
    <name evidence="2" type="ORF">PoB_002237200</name>
</gene>
<feature type="region of interest" description="Disordered" evidence="1">
    <location>
        <begin position="327"/>
        <end position="352"/>
    </location>
</feature>
<protein>
    <submittedName>
        <fullName evidence="2">Uncharacterized protein</fullName>
    </submittedName>
</protein>
<feature type="compositionally biased region" description="Basic and acidic residues" evidence="1">
    <location>
        <begin position="867"/>
        <end position="876"/>
    </location>
</feature>
<feature type="compositionally biased region" description="Basic and acidic residues" evidence="1">
    <location>
        <begin position="841"/>
        <end position="851"/>
    </location>
</feature>